<evidence type="ECO:0000313" key="4">
    <source>
        <dbReference type="EMBL" id="OQE59258.1"/>
    </source>
</evidence>
<dbReference type="Pfam" id="PF10551">
    <property type="entry name" value="MULE"/>
    <property type="match status" value="1"/>
</dbReference>
<dbReference type="EMBL" id="MOOB01000329">
    <property type="protein sequence ID" value="OQE59258.1"/>
    <property type="molecule type" value="Genomic_DNA"/>
</dbReference>
<feature type="region of interest" description="Disordered" evidence="1">
    <location>
        <begin position="1"/>
        <end position="40"/>
    </location>
</feature>
<evidence type="ECO:0000259" key="2">
    <source>
        <dbReference type="Pfam" id="PF03101"/>
    </source>
</evidence>
<comment type="caution">
    <text evidence="4">The sequence shown here is derived from an EMBL/GenBank/DDBJ whole genome shotgun (WGS) entry which is preliminary data.</text>
</comment>
<feature type="domain" description="FAR1" evidence="2">
    <location>
        <begin position="72"/>
        <end position="157"/>
    </location>
</feature>
<feature type="domain" description="MULE transposase" evidence="3">
    <location>
        <begin position="274"/>
        <end position="320"/>
    </location>
</feature>
<feature type="region of interest" description="Disordered" evidence="1">
    <location>
        <begin position="397"/>
        <end position="417"/>
    </location>
</feature>
<dbReference type="PANTHER" id="PTHR47718">
    <property type="entry name" value="OS01G0519700 PROTEIN"/>
    <property type="match status" value="1"/>
</dbReference>
<proteinExistence type="predicted"/>
<sequence>MASLGLSYLESSDSDPEIVPESPPAMPSTQSHTQPITETLASETSTEPLFTFPLPPLNQQYRTPEEGAEALNTFARPYGYAVTIRRSKYTKKGIKKSVYLCCDRGREVKQEDTEETAKKRRTTTLACGCPFMIVLRLDSITGLWRPTIDDSKSKHNHLPSPASTHMAQRKLELTHKKDEIENALRQGRTTRQIMTEIHKADPESILTPRDIYNTRRKLSDIFLAGRTPLQALLIELPKDGSWIFKYELDEQSHVSALFCMHKSSVAMLQKNPWVISMDCTYKTNRYGLPLLDIVGFAATGSTFHLGFAFMRDEKDDSYEARRDAGINRRLTPAEAQEDREKAEIPFRLGDEAAPEVLGISQAPRPAAPRPAAPSNRSLPRILSHRIVLYTEILRHGRRAEDKDEDGRGDGEGDVGVE</sequence>
<keyword evidence="5" id="KW-1185">Reference proteome</keyword>
<evidence type="ECO:0000256" key="1">
    <source>
        <dbReference type="SAM" id="MobiDB-lite"/>
    </source>
</evidence>
<name>A0A1V6W8P2_PENNA</name>
<evidence type="ECO:0000259" key="3">
    <source>
        <dbReference type="Pfam" id="PF10551"/>
    </source>
</evidence>
<dbReference type="AlphaFoldDB" id="A0A1V6W8P2"/>
<reference evidence="5" key="1">
    <citation type="journal article" date="2017" name="Nat. Microbiol.">
        <title>Global analysis of biosynthetic gene clusters reveals vast potential of secondary metabolite production in Penicillium species.</title>
        <authorList>
            <person name="Nielsen J.C."/>
            <person name="Grijseels S."/>
            <person name="Prigent S."/>
            <person name="Ji B."/>
            <person name="Dainat J."/>
            <person name="Nielsen K.F."/>
            <person name="Frisvad J.C."/>
            <person name="Workman M."/>
            <person name="Nielsen J."/>
        </authorList>
    </citation>
    <scope>NUCLEOTIDE SEQUENCE [LARGE SCALE GENOMIC DNA]</scope>
    <source>
        <strain evidence="5">IBT 13039</strain>
    </source>
</reference>
<dbReference type="PANTHER" id="PTHR47718:SF3">
    <property type="entry name" value="PROTEIN FAR1-RELATED SEQUENCE 5-LIKE"/>
    <property type="match status" value="1"/>
</dbReference>
<feature type="compositionally biased region" description="Polar residues" evidence="1">
    <location>
        <begin position="27"/>
        <end position="40"/>
    </location>
</feature>
<dbReference type="InterPro" id="IPR004330">
    <property type="entry name" value="FAR1_DNA_bnd_dom"/>
</dbReference>
<organism evidence="4 5">
    <name type="scientific">Penicillium nalgiovense</name>
    <dbReference type="NCBI Taxonomy" id="60175"/>
    <lineage>
        <taxon>Eukaryota</taxon>
        <taxon>Fungi</taxon>
        <taxon>Dikarya</taxon>
        <taxon>Ascomycota</taxon>
        <taxon>Pezizomycotina</taxon>
        <taxon>Eurotiomycetes</taxon>
        <taxon>Eurotiomycetidae</taxon>
        <taxon>Eurotiales</taxon>
        <taxon>Aspergillaceae</taxon>
        <taxon>Penicillium</taxon>
    </lineage>
</organism>
<dbReference type="InterPro" id="IPR018289">
    <property type="entry name" value="MULE_transposase_dom"/>
</dbReference>
<evidence type="ECO:0000313" key="5">
    <source>
        <dbReference type="Proteomes" id="UP000191691"/>
    </source>
</evidence>
<dbReference type="Proteomes" id="UP000191691">
    <property type="component" value="Unassembled WGS sequence"/>
</dbReference>
<gene>
    <name evidence="4" type="ORF">PENNAL_c0329G06460</name>
</gene>
<dbReference type="Pfam" id="PF03101">
    <property type="entry name" value="FAR1"/>
    <property type="match status" value="1"/>
</dbReference>
<protein>
    <recommendedName>
        <fullName evidence="6">MULE transposase domain-containing protein</fullName>
    </recommendedName>
</protein>
<accession>A0A1V6W8P2</accession>
<feature type="compositionally biased region" description="Basic and acidic residues" evidence="1">
    <location>
        <begin position="397"/>
        <end position="410"/>
    </location>
</feature>
<evidence type="ECO:0008006" key="6">
    <source>
        <dbReference type="Google" id="ProtNLM"/>
    </source>
</evidence>